<organism evidence="7 8">
    <name type="scientific">Actinoplanes ianthinogenes</name>
    <dbReference type="NCBI Taxonomy" id="122358"/>
    <lineage>
        <taxon>Bacteria</taxon>
        <taxon>Bacillati</taxon>
        <taxon>Actinomycetota</taxon>
        <taxon>Actinomycetes</taxon>
        <taxon>Micromonosporales</taxon>
        <taxon>Micromonosporaceae</taxon>
        <taxon>Actinoplanes</taxon>
    </lineage>
</organism>
<dbReference type="InterPro" id="IPR023753">
    <property type="entry name" value="FAD/NAD-binding_dom"/>
</dbReference>
<dbReference type="SUPFAM" id="SSF51905">
    <property type="entry name" value="FAD/NAD(P)-binding domain"/>
    <property type="match status" value="1"/>
</dbReference>
<proteinExistence type="inferred from homology"/>
<sequence length="374" mass="40088">MVIGAGYTGMLTAVSLAGRTRRRDDVTITVVNPAERFTERLRLHQTATGQDLADLHIPALLAGSNARLEVGWVTGIDTVARTVRIDDEREIGYDTLVYALGGAADTSAVPGAADHAYTLDSATEADLFARRLDELSEGRVVVCGSGLTGLEAAAEIAESHPRITVTLLGRAEPGGNLGPRARAHLRAALVRLGVQVRTGEIIKVRPDGVDLADGTTAPADAILWTSGVRVAPLPAAAGLTVDEHGRIVTDDALRSVSHPEIWAIGDAARITQRYGVMHGTCQGGMPTAAHTAAQIVRELDGKPVRPFRFGYYHAPVSLGRRDAVVQFTHADDAPARWCLTGRVAVWYKETVTSSPWPTFRRALKHPGSVMVWRR</sequence>
<dbReference type="InterPro" id="IPR036188">
    <property type="entry name" value="FAD/NAD-bd_sf"/>
</dbReference>
<accession>A0ABM7M3L7</accession>
<dbReference type="Gene3D" id="3.50.50.100">
    <property type="match status" value="1"/>
</dbReference>
<dbReference type="PANTHER" id="PTHR42913:SF3">
    <property type="entry name" value="64 KDA MITOCHONDRIAL NADH DEHYDROGENASE (EUROFUNG)"/>
    <property type="match status" value="1"/>
</dbReference>
<evidence type="ECO:0000256" key="1">
    <source>
        <dbReference type="ARBA" id="ARBA00001974"/>
    </source>
</evidence>
<evidence type="ECO:0000313" key="7">
    <source>
        <dbReference type="EMBL" id="BCJ46147.1"/>
    </source>
</evidence>
<dbReference type="InterPro" id="IPR051169">
    <property type="entry name" value="NADH-Q_oxidoreductase"/>
</dbReference>
<keyword evidence="8" id="KW-1185">Reference proteome</keyword>
<dbReference type="PANTHER" id="PTHR42913">
    <property type="entry name" value="APOPTOSIS-INDUCING FACTOR 1"/>
    <property type="match status" value="1"/>
</dbReference>
<dbReference type="Pfam" id="PF07992">
    <property type="entry name" value="Pyr_redox_2"/>
    <property type="match status" value="1"/>
</dbReference>
<reference evidence="7 8" key="1">
    <citation type="submission" date="2020-08" db="EMBL/GenBank/DDBJ databases">
        <title>Whole genome shotgun sequence of Actinoplanes ianthinogenes NBRC 13996.</title>
        <authorList>
            <person name="Komaki H."/>
            <person name="Tamura T."/>
        </authorList>
    </citation>
    <scope>NUCLEOTIDE SEQUENCE [LARGE SCALE GENOMIC DNA]</scope>
    <source>
        <strain evidence="7 8">NBRC 13996</strain>
    </source>
</reference>
<comment type="similarity">
    <text evidence="2">Belongs to the NADH dehydrogenase family.</text>
</comment>
<name>A0ABM7M3L7_9ACTN</name>
<feature type="domain" description="FAD/NAD(P)-binding" evidence="6">
    <location>
        <begin position="1"/>
        <end position="282"/>
    </location>
</feature>
<evidence type="ECO:0000256" key="4">
    <source>
        <dbReference type="ARBA" id="ARBA00022827"/>
    </source>
</evidence>
<keyword evidence="4" id="KW-0274">FAD</keyword>
<keyword evidence="3" id="KW-0285">Flavoprotein</keyword>
<dbReference type="PRINTS" id="PR00368">
    <property type="entry name" value="FADPNR"/>
</dbReference>
<comment type="cofactor">
    <cofactor evidence="1">
        <name>FAD</name>
        <dbReference type="ChEBI" id="CHEBI:57692"/>
    </cofactor>
</comment>
<evidence type="ECO:0000256" key="3">
    <source>
        <dbReference type="ARBA" id="ARBA00022630"/>
    </source>
</evidence>
<evidence type="ECO:0000256" key="5">
    <source>
        <dbReference type="ARBA" id="ARBA00023002"/>
    </source>
</evidence>
<evidence type="ECO:0000313" key="8">
    <source>
        <dbReference type="Proteomes" id="UP000676967"/>
    </source>
</evidence>
<protein>
    <submittedName>
        <fullName evidence="7">Oxidoreductase</fullName>
    </submittedName>
</protein>
<dbReference type="EMBL" id="AP023356">
    <property type="protein sequence ID" value="BCJ46147.1"/>
    <property type="molecule type" value="Genomic_DNA"/>
</dbReference>
<evidence type="ECO:0000259" key="6">
    <source>
        <dbReference type="Pfam" id="PF07992"/>
    </source>
</evidence>
<evidence type="ECO:0000256" key="2">
    <source>
        <dbReference type="ARBA" id="ARBA00005272"/>
    </source>
</evidence>
<gene>
    <name evidence="7" type="ORF">Aiant_68040</name>
</gene>
<keyword evidence="5" id="KW-0560">Oxidoreductase</keyword>
<dbReference type="Proteomes" id="UP000676967">
    <property type="component" value="Chromosome"/>
</dbReference>